<organism evidence="2 3">
    <name type="scientific">Aquimarina muelleri</name>
    <dbReference type="NCBI Taxonomy" id="279356"/>
    <lineage>
        <taxon>Bacteria</taxon>
        <taxon>Pseudomonadati</taxon>
        <taxon>Bacteroidota</taxon>
        <taxon>Flavobacteriia</taxon>
        <taxon>Flavobacteriales</taxon>
        <taxon>Flavobacteriaceae</taxon>
        <taxon>Aquimarina</taxon>
    </lineage>
</organism>
<proteinExistence type="predicted"/>
<dbReference type="RefSeq" id="WP_189457466.1">
    <property type="nucleotide sequence ID" value="NZ_BMWS01000012.1"/>
</dbReference>
<comment type="caution">
    <text evidence="2">The sequence shown here is derived from an EMBL/GenBank/DDBJ whole genome shotgun (WGS) entry which is preliminary data.</text>
</comment>
<accession>A0A918JXX5</accession>
<evidence type="ECO:0000256" key="1">
    <source>
        <dbReference type="SAM" id="MobiDB-lite"/>
    </source>
</evidence>
<feature type="region of interest" description="Disordered" evidence="1">
    <location>
        <begin position="1"/>
        <end position="29"/>
    </location>
</feature>
<evidence type="ECO:0000313" key="3">
    <source>
        <dbReference type="Proteomes" id="UP000601108"/>
    </source>
</evidence>
<dbReference type="EMBL" id="BMWS01000012">
    <property type="protein sequence ID" value="GGX19249.1"/>
    <property type="molecule type" value="Genomic_DNA"/>
</dbReference>
<gene>
    <name evidence="2" type="ORF">GCM10007384_20740</name>
</gene>
<dbReference type="Proteomes" id="UP000601108">
    <property type="component" value="Unassembled WGS sequence"/>
</dbReference>
<dbReference type="AlphaFoldDB" id="A0A918JXX5"/>
<feature type="compositionally biased region" description="Basic and acidic residues" evidence="1">
    <location>
        <begin position="18"/>
        <end position="28"/>
    </location>
</feature>
<name>A0A918JXX5_9FLAO</name>
<sequence length="116" mass="13552">MEQRNDLLTGESFTPSRSDQRFATRENQIRYNNNKARQKRKAKAQIDKALDTNRTILKRLLGDKKDIIKSRDFLLGAGFHFGVTTHKIERNGKLWSCVYEYILLHTKDDQLLISKA</sequence>
<evidence type="ECO:0000313" key="2">
    <source>
        <dbReference type="EMBL" id="GGX19249.1"/>
    </source>
</evidence>
<reference evidence="2 3" key="1">
    <citation type="journal article" date="2014" name="Int. J. Syst. Evol. Microbiol.">
        <title>Complete genome sequence of Corynebacterium casei LMG S-19264T (=DSM 44701T), isolated from a smear-ripened cheese.</title>
        <authorList>
            <consortium name="US DOE Joint Genome Institute (JGI-PGF)"/>
            <person name="Walter F."/>
            <person name="Albersmeier A."/>
            <person name="Kalinowski J."/>
            <person name="Ruckert C."/>
        </authorList>
    </citation>
    <scope>NUCLEOTIDE SEQUENCE [LARGE SCALE GENOMIC DNA]</scope>
    <source>
        <strain evidence="2 3">KCTC 12285</strain>
    </source>
</reference>
<keyword evidence="3" id="KW-1185">Reference proteome</keyword>
<protein>
    <submittedName>
        <fullName evidence="2">Uncharacterized protein</fullName>
    </submittedName>
</protein>